<feature type="signal peptide" evidence="2">
    <location>
        <begin position="1"/>
        <end position="30"/>
    </location>
</feature>
<dbReference type="STRING" id="1454003.AW10_02516"/>
<feature type="transmembrane region" description="Helical" evidence="1">
    <location>
        <begin position="406"/>
        <end position="425"/>
    </location>
</feature>
<gene>
    <name evidence="3" type="ORF">AW10_02516</name>
</gene>
<proteinExistence type="predicted"/>
<protein>
    <recommendedName>
        <fullName evidence="5">Thioredoxin domain-containing protein</fullName>
    </recommendedName>
</protein>
<organism evidence="3 4">
    <name type="scientific">Candidatus Accumulibacter appositus</name>
    <dbReference type="NCBI Taxonomy" id="1454003"/>
    <lineage>
        <taxon>Bacteria</taxon>
        <taxon>Pseudomonadati</taxon>
        <taxon>Pseudomonadota</taxon>
        <taxon>Betaproteobacteria</taxon>
        <taxon>Candidatus Accumulibacter</taxon>
    </lineage>
</organism>
<dbReference type="AlphaFoldDB" id="A0A011PQG6"/>
<reference evidence="3 4" key="1">
    <citation type="submission" date="2014-02" db="EMBL/GenBank/DDBJ databases">
        <title>Expanding our view of genomic diversity in Candidatus Accumulibacter clades.</title>
        <authorList>
            <person name="Skennerton C.T."/>
            <person name="Barr J.J."/>
            <person name="Slater F.R."/>
            <person name="Bond P.L."/>
            <person name="Tyson G.W."/>
        </authorList>
    </citation>
    <scope>NUCLEOTIDE SEQUENCE [LARGE SCALE GENOMIC DNA]</scope>
    <source>
        <strain evidence="4">BA-92</strain>
    </source>
</reference>
<dbReference type="Gene3D" id="3.40.30.10">
    <property type="entry name" value="Glutaredoxin"/>
    <property type="match status" value="1"/>
</dbReference>
<feature type="transmembrane region" description="Helical" evidence="1">
    <location>
        <begin position="211"/>
        <end position="233"/>
    </location>
</feature>
<evidence type="ECO:0000313" key="4">
    <source>
        <dbReference type="Proteomes" id="UP000021816"/>
    </source>
</evidence>
<dbReference type="EMBL" id="JEMX01000060">
    <property type="protein sequence ID" value="EXI79120.1"/>
    <property type="molecule type" value="Genomic_DNA"/>
</dbReference>
<dbReference type="CDD" id="cd02947">
    <property type="entry name" value="TRX_family"/>
    <property type="match status" value="1"/>
</dbReference>
<feature type="transmembrane region" description="Helical" evidence="1">
    <location>
        <begin position="342"/>
        <end position="366"/>
    </location>
</feature>
<feature type="transmembrane region" description="Helical" evidence="1">
    <location>
        <begin position="239"/>
        <end position="260"/>
    </location>
</feature>
<feature type="transmembrane region" description="Helical" evidence="1">
    <location>
        <begin position="297"/>
        <end position="322"/>
    </location>
</feature>
<keyword evidence="1" id="KW-1133">Transmembrane helix</keyword>
<evidence type="ECO:0000313" key="3">
    <source>
        <dbReference type="EMBL" id="EXI79120.1"/>
    </source>
</evidence>
<keyword evidence="1" id="KW-0812">Transmembrane</keyword>
<keyword evidence="2" id="KW-0732">Signal</keyword>
<accession>A0A011PQG6</accession>
<feature type="transmembrane region" description="Helical" evidence="1">
    <location>
        <begin position="176"/>
        <end position="199"/>
    </location>
</feature>
<keyword evidence="1" id="KW-0472">Membrane</keyword>
<dbReference type="InterPro" id="IPR036249">
    <property type="entry name" value="Thioredoxin-like_sf"/>
</dbReference>
<dbReference type="Proteomes" id="UP000021816">
    <property type="component" value="Unassembled WGS sequence"/>
</dbReference>
<evidence type="ECO:0000256" key="2">
    <source>
        <dbReference type="SAM" id="SignalP"/>
    </source>
</evidence>
<feature type="chain" id="PRO_5001461442" description="Thioredoxin domain-containing protein" evidence="2">
    <location>
        <begin position="31"/>
        <end position="430"/>
    </location>
</feature>
<dbReference type="SUPFAM" id="SSF52833">
    <property type="entry name" value="Thioredoxin-like"/>
    <property type="match status" value="1"/>
</dbReference>
<comment type="caution">
    <text evidence="3">The sequence shown here is derived from an EMBL/GenBank/DDBJ whole genome shotgun (WGS) entry which is preliminary data.</text>
</comment>
<feature type="transmembrane region" description="Helical" evidence="1">
    <location>
        <begin position="378"/>
        <end position="400"/>
    </location>
</feature>
<dbReference type="PATRIC" id="fig|1454003.3.peg.2567"/>
<sequence>MRQQLPAVAWALRLICLLTLAAISSLPAVADAPLWLDHDAAGERRLHLYFFWTQSCPHCQAARPFVEALPARYPWLQLHSRDLSSEQEAVKAYVAMAASLGQEASSVPAFLFCGRMEVGFDRPEVSGRALEDALQSCHDAGIDVAEGSAAQVLQAPPGVDLPLLGRMTPEQLSLPVFTLVIAGLDAFNPCAFFVLLFLLSLLIHAGSRARMLFIGGVFLFFSGLIYFVFMAAWLNAFRWLGEIALVTTAAGGLAIVIALINIKDYFWFRKGISLSISDAAKPGLYQRVRGLLRADSLPALTLGTVALAVAANSYELLCTAGFPMVYTRLLTLSDLAPWQHYAYLLLYNIVYIIPLMIITLVFTCSLGSRKLSESEGRLLKLVSGNMMLGLGILLLVAPAALNDLRVALLLLVGALGGSWLVHRLMQGRRA</sequence>
<evidence type="ECO:0000256" key="1">
    <source>
        <dbReference type="SAM" id="Phobius"/>
    </source>
</evidence>
<name>A0A011PQG6_9PROT</name>
<evidence type="ECO:0008006" key="5">
    <source>
        <dbReference type="Google" id="ProtNLM"/>
    </source>
</evidence>